<dbReference type="RefSeq" id="WP_185131231.1">
    <property type="nucleotide sequence ID" value="NZ_JACJVO010000028.1"/>
</dbReference>
<dbReference type="EMBL" id="JACJVO010000028">
    <property type="protein sequence ID" value="MBB6733567.1"/>
    <property type="molecule type" value="Genomic_DNA"/>
</dbReference>
<organism evidence="3 4">
    <name type="scientific">Cohnella zeiphila</name>
    <dbReference type="NCBI Taxonomy" id="2761120"/>
    <lineage>
        <taxon>Bacteria</taxon>
        <taxon>Bacillati</taxon>
        <taxon>Bacillota</taxon>
        <taxon>Bacilli</taxon>
        <taxon>Bacillales</taxon>
        <taxon>Paenibacillaceae</taxon>
        <taxon>Cohnella</taxon>
    </lineage>
</organism>
<dbReference type="AlphaFoldDB" id="A0A7X0VXL4"/>
<dbReference type="PANTHER" id="PTHR42208">
    <property type="entry name" value="HEAVY METAL TRANSPORTER-RELATED"/>
    <property type="match status" value="1"/>
</dbReference>
<feature type="transmembrane region" description="Helical" evidence="1">
    <location>
        <begin position="199"/>
        <end position="220"/>
    </location>
</feature>
<keyword evidence="1" id="KW-0812">Transmembrane</keyword>
<keyword evidence="1" id="KW-1133">Transmembrane helix</keyword>
<name>A0A7X0VXL4_9BACL</name>
<gene>
    <name evidence="3" type="ORF">H7C18_21815</name>
</gene>
<feature type="domain" description="Urease accessory protein UreH-like transmembrane" evidence="2">
    <location>
        <begin position="11"/>
        <end position="208"/>
    </location>
</feature>
<dbReference type="Proteomes" id="UP000564644">
    <property type="component" value="Unassembled WGS sequence"/>
</dbReference>
<feature type="transmembrane region" description="Helical" evidence="1">
    <location>
        <begin position="72"/>
        <end position="96"/>
    </location>
</feature>
<evidence type="ECO:0000313" key="4">
    <source>
        <dbReference type="Proteomes" id="UP000564644"/>
    </source>
</evidence>
<keyword evidence="4" id="KW-1185">Reference proteome</keyword>
<feature type="transmembrane region" description="Helical" evidence="1">
    <location>
        <begin position="161"/>
        <end position="187"/>
    </location>
</feature>
<sequence length="228" mass="24081">MTLSPDSLLLAALAGLAGAPHCIVMCGGIVSSFALQEPAAPHKPVLAYTAGKNVTYALVGGFMGGVGSFLNYAGGLVGLQGIACFVGGMFLLMWALGKYTLPTQRLSPLRIPWVEKRLSGLRRRHERTAMFATGLALGFIPCGLTYAMQMQAASSGSWLSGFLLLLVFGICTVPALILVGVFAGRLGKSWRRGLRRASFVLAVTMGVLSIMKGLSANGIVPSIHPWLW</sequence>
<protein>
    <submittedName>
        <fullName evidence="3">Sulfite exporter TauE/SafE family protein</fullName>
    </submittedName>
</protein>
<evidence type="ECO:0000259" key="2">
    <source>
        <dbReference type="Pfam" id="PF13386"/>
    </source>
</evidence>
<dbReference type="Pfam" id="PF13386">
    <property type="entry name" value="DsbD_2"/>
    <property type="match status" value="1"/>
</dbReference>
<reference evidence="3 4" key="1">
    <citation type="submission" date="2020-08" db="EMBL/GenBank/DDBJ databases">
        <title>Cohnella phylogeny.</title>
        <authorList>
            <person name="Dunlap C."/>
        </authorList>
    </citation>
    <scope>NUCLEOTIDE SEQUENCE [LARGE SCALE GENOMIC DNA]</scope>
    <source>
        <strain evidence="3 4">CBP 2801</strain>
    </source>
</reference>
<proteinExistence type="predicted"/>
<feature type="transmembrane region" description="Helical" evidence="1">
    <location>
        <begin position="129"/>
        <end position="149"/>
    </location>
</feature>
<dbReference type="InterPro" id="IPR039447">
    <property type="entry name" value="UreH-like_TM_dom"/>
</dbReference>
<evidence type="ECO:0000256" key="1">
    <source>
        <dbReference type="SAM" id="Phobius"/>
    </source>
</evidence>
<keyword evidence="1" id="KW-0472">Membrane</keyword>
<accession>A0A7X0VXL4</accession>
<dbReference type="PANTHER" id="PTHR42208:SF1">
    <property type="entry name" value="HEAVY METAL TRANSPORTER"/>
    <property type="match status" value="1"/>
</dbReference>
<comment type="caution">
    <text evidence="3">The sequence shown here is derived from an EMBL/GenBank/DDBJ whole genome shotgun (WGS) entry which is preliminary data.</text>
</comment>
<evidence type="ECO:0000313" key="3">
    <source>
        <dbReference type="EMBL" id="MBB6733567.1"/>
    </source>
</evidence>